<accession>A0ABV4Y6U3</accession>
<evidence type="ECO:0000313" key="4">
    <source>
        <dbReference type="Proteomes" id="UP001576776"/>
    </source>
</evidence>
<keyword evidence="2" id="KW-0472">Membrane</keyword>
<evidence type="ECO:0000313" key="3">
    <source>
        <dbReference type="EMBL" id="MFB2934526.1"/>
    </source>
</evidence>
<feature type="region of interest" description="Disordered" evidence="1">
    <location>
        <begin position="1"/>
        <end position="21"/>
    </location>
</feature>
<dbReference type="Gene3D" id="6.10.140.1340">
    <property type="match status" value="1"/>
</dbReference>
<sequence>MTVDNNMNAETNNGDRVRRSTSAEVNQNIDRAIATNIQQYANQPEANITQKIAELDREWDTERILEANASVLAFTGLMLGIFVNHNWFWLTGIVLPFLFQHAVQGWCPPIFVIRRLGVRTRSEIDKEKFALKVLRGDFANLPKASEADAGTRANAALKVVGVQN</sequence>
<keyword evidence="2" id="KW-1133">Transmembrane helix</keyword>
<name>A0ABV4Y6U3_9CYAN</name>
<keyword evidence="4" id="KW-1185">Reference proteome</keyword>
<dbReference type="EMBL" id="JBHFNS010000019">
    <property type="protein sequence ID" value="MFB2934526.1"/>
    <property type="molecule type" value="Genomic_DNA"/>
</dbReference>
<feature type="compositionally biased region" description="Polar residues" evidence="1">
    <location>
        <begin position="1"/>
        <end position="12"/>
    </location>
</feature>
<organism evidence="3 4">
    <name type="scientific">Floridaenema fluviatile BLCC-F154</name>
    <dbReference type="NCBI Taxonomy" id="3153640"/>
    <lineage>
        <taxon>Bacteria</taxon>
        <taxon>Bacillati</taxon>
        <taxon>Cyanobacteriota</taxon>
        <taxon>Cyanophyceae</taxon>
        <taxon>Oscillatoriophycideae</taxon>
        <taxon>Aerosakkonematales</taxon>
        <taxon>Aerosakkonemataceae</taxon>
        <taxon>Floridanema</taxon>
        <taxon>Floridanema fluviatile</taxon>
    </lineage>
</organism>
<keyword evidence="2" id="KW-0812">Transmembrane</keyword>
<reference evidence="3 4" key="1">
    <citation type="submission" date="2024-09" db="EMBL/GenBank/DDBJ databases">
        <title>Floridaenema gen nov. (Aerosakkonemataceae, Aerosakkonematales ord. nov., Cyanobacteria) from benthic tropical and subtropical fresh waters, with the description of four new species.</title>
        <authorList>
            <person name="Moretto J.A."/>
            <person name="Berthold D.E."/>
            <person name="Lefler F.W."/>
            <person name="Huang I.-S."/>
            <person name="Laughinghouse H. IV."/>
        </authorList>
    </citation>
    <scope>NUCLEOTIDE SEQUENCE [LARGE SCALE GENOMIC DNA]</scope>
    <source>
        <strain evidence="3 4">BLCC-F154</strain>
    </source>
</reference>
<evidence type="ECO:0000256" key="2">
    <source>
        <dbReference type="SAM" id="Phobius"/>
    </source>
</evidence>
<dbReference type="RefSeq" id="WP_413256054.1">
    <property type="nucleotide sequence ID" value="NZ_JBHFNS010000019.1"/>
</dbReference>
<evidence type="ECO:0000256" key="1">
    <source>
        <dbReference type="SAM" id="MobiDB-lite"/>
    </source>
</evidence>
<gene>
    <name evidence="3" type="ORF">ACE1B6_04550</name>
</gene>
<comment type="caution">
    <text evidence="3">The sequence shown here is derived from an EMBL/GenBank/DDBJ whole genome shotgun (WGS) entry which is preliminary data.</text>
</comment>
<feature type="transmembrane region" description="Helical" evidence="2">
    <location>
        <begin position="64"/>
        <end position="83"/>
    </location>
</feature>
<proteinExistence type="predicted"/>
<evidence type="ECO:0008006" key="5">
    <source>
        <dbReference type="Google" id="ProtNLM"/>
    </source>
</evidence>
<dbReference type="Proteomes" id="UP001576776">
    <property type="component" value="Unassembled WGS sequence"/>
</dbReference>
<protein>
    <recommendedName>
        <fullName evidence="5">DUF2892 domain-containing protein</fullName>
    </recommendedName>
</protein>